<dbReference type="EMBL" id="LGSI01000068">
    <property type="protein sequence ID" value="OCR22576.1"/>
    <property type="molecule type" value="Genomic_DNA"/>
</dbReference>
<name>A0A1C7Z0I2_PSESX</name>
<gene>
    <name evidence="1" type="ORF">AFK24_24725</name>
</gene>
<dbReference type="Pfam" id="PF05621">
    <property type="entry name" value="TniB"/>
    <property type="match status" value="1"/>
</dbReference>
<comment type="caution">
    <text evidence="1">The sequence shown here is derived from an EMBL/GenBank/DDBJ whole genome shotgun (WGS) entry which is preliminary data.</text>
</comment>
<evidence type="ECO:0008006" key="3">
    <source>
        <dbReference type="Google" id="ProtNLM"/>
    </source>
</evidence>
<evidence type="ECO:0000313" key="2">
    <source>
        <dbReference type="Proteomes" id="UP000093104"/>
    </source>
</evidence>
<dbReference type="AlphaFoldDB" id="A0A1C7Z0I2"/>
<dbReference type="Proteomes" id="UP000093104">
    <property type="component" value="Unassembled WGS sequence"/>
</dbReference>
<proteinExistence type="predicted"/>
<dbReference type="InterPro" id="IPR027417">
    <property type="entry name" value="P-loop_NTPase"/>
</dbReference>
<sequence length="179" mass="20140">MAPRLANNKNLLTDAVGIYLQTKGIRALVIDEFHEMLYASKNDQLRSLSLLKGLSGDPFNISVILLGTKAAHNALMGDPQLSRRYQVYELPSWRYDSEFRNFVATMERLLALQKPSGLDQSEMLRFIYDLSDGVMDNVVKILRGAAKYAITTGEERVTKELMGRAKKNLWGFGPVDPSE</sequence>
<dbReference type="SUPFAM" id="SSF52540">
    <property type="entry name" value="P-loop containing nucleoside triphosphate hydrolases"/>
    <property type="match status" value="1"/>
</dbReference>
<dbReference type="InterPro" id="IPR008868">
    <property type="entry name" value="TniB"/>
</dbReference>
<organism evidence="1 2">
    <name type="scientific">Pseudomonas syringae</name>
    <dbReference type="NCBI Taxonomy" id="317"/>
    <lineage>
        <taxon>Bacteria</taxon>
        <taxon>Pseudomonadati</taxon>
        <taxon>Pseudomonadota</taxon>
        <taxon>Gammaproteobacteria</taxon>
        <taxon>Pseudomonadales</taxon>
        <taxon>Pseudomonadaceae</taxon>
        <taxon>Pseudomonas</taxon>
    </lineage>
</organism>
<accession>A0A1C7Z0I2</accession>
<evidence type="ECO:0000313" key="1">
    <source>
        <dbReference type="EMBL" id="OCR22576.1"/>
    </source>
</evidence>
<protein>
    <recommendedName>
        <fullName evidence="3">TniB protein</fullName>
    </recommendedName>
</protein>
<reference evidence="1 2" key="1">
    <citation type="submission" date="2015-07" db="EMBL/GenBank/DDBJ databases">
        <title>Draft genome sequence of a diazotrophic, plant growth-promoting rhizobacterium of the Pseudomonas syringae complex.</title>
        <authorList>
            <person name="Patten C.L."/>
            <person name="Jeong H."/>
        </authorList>
    </citation>
    <scope>NUCLEOTIDE SEQUENCE [LARGE SCALE GENOMIC DNA]</scope>
    <source>
        <strain evidence="1 2">GR12-2</strain>
    </source>
</reference>